<dbReference type="EMBL" id="CABVMM010000001">
    <property type="protein sequence ID" value="VVU98837.1"/>
    <property type="molecule type" value="Genomic_DNA"/>
</dbReference>
<comment type="caution">
    <text evidence="1">The sequence shown here is derived from an EMBL/GenBank/DDBJ whole genome shotgun (WGS) entry which is preliminary data.</text>
</comment>
<proteinExistence type="predicted"/>
<accession>A0AC61Y4L8</accession>
<sequence length="192" mass="21365">MRKITFFCFLLTSFLLVSCDEEEDDTNEVNNPGLEENVSIVDAWEPTNLYYEGTVTMDLQGQSFSMNHSAQSVSFDDFVININEDNTYNSSGSYTVNITIEAMGQEITQQQTLENFFGTGTWSQDGSTFTSTDDESGISSEATIEVLNETTLKLVIPNYEMDLSNAETPVGFPPMEGTSSVMDVEMTLVRIQ</sequence>
<gene>
    <name evidence="1" type="ORF">FVB9532_00084</name>
</gene>
<keyword evidence="2" id="KW-1185">Reference proteome</keyword>
<reference evidence="1" key="1">
    <citation type="submission" date="2019-09" db="EMBL/GenBank/DDBJ databases">
        <authorList>
            <person name="Rodrigo-Torres L."/>
            <person name="Arahal R. D."/>
            <person name="Lucena T."/>
        </authorList>
    </citation>
    <scope>NUCLEOTIDE SEQUENCE</scope>
    <source>
        <strain evidence="1">ISS653</strain>
    </source>
</reference>
<evidence type="ECO:0000313" key="2">
    <source>
        <dbReference type="Proteomes" id="UP000356253"/>
    </source>
</evidence>
<dbReference type="Proteomes" id="UP000356253">
    <property type="component" value="Unassembled WGS sequence"/>
</dbReference>
<protein>
    <submittedName>
        <fullName evidence="1">Uncharacterized protein</fullName>
    </submittedName>
</protein>
<organism evidence="1 2">
    <name type="scientific">Mesonia oceanica</name>
    <dbReference type="NCBI Taxonomy" id="2687242"/>
    <lineage>
        <taxon>Bacteria</taxon>
        <taxon>Pseudomonadati</taxon>
        <taxon>Bacteroidota</taxon>
        <taxon>Flavobacteriia</taxon>
        <taxon>Flavobacteriales</taxon>
        <taxon>Flavobacteriaceae</taxon>
        <taxon>Mesonia</taxon>
    </lineage>
</organism>
<evidence type="ECO:0000313" key="1">
    <source>
        <dbReference type="EMBL" id="VVU98837.1"/>
    </source>
</evidence>
<name>A0AC61Y4L8_9FLAO</name>